<feature type="region of interest" description="Disordered" evidence="1">
    <location>
        <begin position="41"/>
        <end position="69"/>
    </location>
</feature>
<comment type="caution">
    <text evidence="2">The sequence shown here is derived from an EMBL/GenBank/DDBJ whole genome shotgun (WGS) entry which is preliminary data.</text>
</comment>
<evidence type="ECO:0000313" key="3">
    <source>
        <dbReference type="Proteomes" id="UP000824782"/>
    </source>
</evidence>
<keyword evidence="3" id="KW-1185">Reference proteome</keyword>
<evidence type="ECO:0000256" key="1">
    <source>
        <dbReference type="SAM" id="MobiDB-lite"/>
    </source>
</evidence>
<dbReference type="InterPro" id="IPR011989">
    <property type="entry name" value="ARM-like"/>
</dbReference>
<dbReference type="Gene3D" id="1.25.10.10">
    <property type="entry name" value="Leucine-rich Repeat Variant"/>
    <property type="match status" value="1"/>
</dbReference>
<organism evidence="2 3">
    <name type="scientific">Engystomops pustulosus</name>
    <name type="common">Tungara frog</name>
    <name type="synonym">Physalaemus pustulosus</name>
    <dbReference type="NCBI Taxonomy" id="76066"/>
    <lineage>
        <taxon>Eukaryota</taxon>
        <taxon>Metazoa</taxon>
        <taxon>Chordata</taxon>
        <taxon>Craniata</taxon>
        <taxon>Vertebrata</taxon>
        <taxon>Euteleostomi</taxon>
        <taxon>Amphibia</taxon>
        <taxon>Batrachia</taxon>
        <taxon>Anura</taxon>
        <taxon>Neobatrachia</taxon>
        <taxon>Hyloidea</taxon>
        <taxon>Leptodactylidae</taxon>
        <taxon>Leiuperinae</taxon>
        <taxon>Engystomops</taxon>
    </lineage>
</organism>
<reference evidence="2" key="1">
    <citation type="thesis" date="2020" institute="ProQuest LLC" country="789 East Eisenhower Parkway, Ann Arbor, MI, USA">
        <title>Comparative Genomics and Chromosome Evolution.</title>
        <authorList>
            <person name="Mudd A.B."/>
        </authorList>
    </citation>
    <scope>NUCLEOTIDE SEQUENCE</scope>
    <source>
        <strain evidence="2">237g6f4</strain>
        <tissue evidence="2">Blood</tissue>
    </source>
</reference>
<protein>
    <submittedName>
        <fullName evidence="2">Uncharacterized protein</fullName>
    </submittedName>
</protein>
<sequence length="95" mass="10277">SEQDYTDLNTESTEILEVELVRLLSRELVDLIISSCIAKKTSDTAPGNSVVEEGRGAAQMDAEDEEMTNVETPAAASLELTELGKYLMSHEVSAS</sequence>
<accession>A0AAV6YBR4</accession>
<feature type="non-terminal residue" evidence="2">
    <location>
        <position position="95"/>
    </location>
</feature>
<proteinExistence type="predicted"/>
<dbReference type="AlphaFoldDB" id="A0AAV6YBR4"/>
<evidence type="ECO:0000313" key="2">
    <source>
        <dbReference type="EMBL" id="KAG8534984.1"/>
    </source>
</evidence>
<feature type="non-terminal residue" evidence="2">
    <location>
        <position position="1"/>
    </location>
</feature>
<dbReference type="EMBL" id="WNYA01082860">
    <property type="protein sequence ID" value="KAG8534984.1"/>
    <property type="molecule type" value="Genomic_DNA"/>
</dbReference>
<dbReference type="Proteomes" id="UP000824782">
    <property type="component" value="Unassembled WGS sequence"/>
</dbReference>
<gene>
    <name evidence="2" type="ORF">GDO81_029769</name>
</gene>
<name>A0AAV6YBR4_ENGPU</name>